<gene>
    <name evidence="3" type="ORF">RM844_08805</name>
</gene>
<feature type="domain" description="Clp R" evidence="2">
    <location>
        <begin position="104"/>
        <end position="250"/>
    </location>
</feature>
<name>A0ABU2JNU6_9ACTN</name>
<dbReference type="Gene3D" id="1.10.1780.10">
    <property type="entry name" value="Clp, N-terminal domain"/>
    <property type="match status" value="1"/>
</dbReference>
<dbReference type="RefSeq" id="WP_311666411.1">
    <property type="nucleotide sequence ID" value="NZ_JAVREO010000004.1"/>
</dbReference>
<proteinExistence type="predicted"/>
<keyword evidence="3" id="KW-0378">Hydrolase</keyword>
<keyword evidence="3" id="KW-0645">Protease</keyword>
<keyword evidence="1" id="KW-0677">Repeat</keyword>
<dbReference type="EMBL" id="JAVREO010000004">
    <property type="protein sequence ID" value="MDT0266394.1"/>
    <property type="molecule type" value="Genomic_DNA"/>
</dbReference>
<dbReference type="Proteomes" id="UP001183410">
    <property type="component" value="Unassembled WGS sequence"/>
</dbReference>
<evidence type="ECO:0000313" key="4">
    <source>
        <dbReference type="Proteomes" id="UP001183410"/>
    </source>
</evidence>
<reference evidence="4" key="1">
    <citation type="submission" date="2023-07" db="EMBL/GenBank/DDBJ databases">
        <title>30 novel species of actinomycetes from the DSMZ collection.</title>
        <authorList>
            <person name="Nouioui I."/>
        </authorList>
    </citation>
    <scope>NUCLEOTIDE SEQUENCE [LARGE SCALE GENOMIC DNA]</scope>
    <source>
        <strain evidence="4">DSM 44915</strain>
    </source>
</reference>
<accession>A0ABU2JNU6</accession>
<dbReference type="InterPro" id="IPR004176">
    <property type="entry name" value="Clp_R_N"/>
</dbReference>
<keyword evidence="4" id="KW-1185">Reference proteome</keyword>
<dbReference type="SUPFAM" id="SSF81923">
    <property type="entry name" value="Double Clp-N motif"/>
    <property type="match status" value="1"/>
</dbReference>
<comment type="caution">
    <text evidence="3">The sequence shown here is derived from an EMBL/GenBank/DDBJ whole genome shotgun (WGS) entry which is preliminary data.</text>
</comment>
<dbReference type="InterPro" id="IPR036628">
    <property type="entry name" value="Clp_N_dom_sf"/>
</dbReference>
<protein>
    <submittedName>
        <fullName evidence="3">Clp protease N-terminal domain-containing protein</fullName>
    </submittedName>
</protein>
<organism evidence="3 4">
    <name type="scientific">Streptomyces chisholmiae</name>
    <dbReference type="NCBI Taxonomy" id="3075540"/>
    <lineage>
        <taxon>Bacteria</taxon>
        <taxon>Bacillati</taxon>
        <taxon>Actinomycetota</taxon>
        <taxon>Actinomycetes</taxon>
        <taxon>Kitasatosporales</taxon>
        <taxon>Streptomycetaceae</taxon>
        <taxon>Streptomyces</taxon>
    </lineage>
</organism>
<dbReference type="GO" id="GO:0006508">
    <property type="term" value="P:proteolysis"/>
    <property type="evidence" value="ECO:0007669"/>
    <property type="project" value="UniProtKB-KW"/>
</dbReference>
<evidence type="ECO:0000259" key="2">
    <source>
        <dbReference type="PROSITE" id="PS51903"/>
    </source>
</evidence>
<sequence>MTEQERTTHPVRLDDLIEAIKKSHSDALDQLSDAVIAADHLGELADHLIGHFVDQARRSGASWTEIGQSMGVTRQAAQKRFVPKGPGAAGSPGPGGGLDAQEGFARYTPRAKATIVAAHEAARGAASAEVAPVHLVLGLVVDPKSLAGLVVAEQGVSLDDLGRAARAALPAPAAEPPSLVPYDAAARKVLELTYREALRLGHNYIGTEHLLLALLEFENGAGLLSDLGLDKSTTEELLRRALEAFAMQPKPAAD</sequence>
<dbReference type="GO" id="GO:0008233">
    <property type="term" value="F:peptidase activity"/>
    <property type="evidence" value="ECO:0007669"/>
    <property type="project" value="UniProtKB-KW"/>
</dbReference>
<evidence type="ECO:0000256" key="1">
    <source>
        <dbReference type="PROSITE-ProRule" id="PRU01251"/>
    </source>
</evidence>
<dbReference type="PROSITE" id="PS51903">
    <property type="entry name" value="CLP_R"/>
    <property type="match status" value="1"/>
</dbReference>
<evidence type="ECO:0000313" key="3">
    <source>
        <dbReference type="EMBL" id="MDT0266394.1"/>
    </source>
</evidence>
<dbReference type="Pfam" id="PF02861">
    <property type="entry name" value="Clp_N"/>
    <property type="match status" value="1"/>
</dbReference>